<gene>
    <name evidence="2" type="ORF">P167DRAFT_609455</name>
</gene>
<sequence length="220" mass="24329">MSDIPRHTRLDPLSPAGRGNSEAEAPPSYEEVAAGASMAGQQAPAPRQQQQEEEAPSMRKPQPPSSPSSSSPVPESHRQYHQHYSSLFETPASPASSNSQHYSSLLPPVTSPAEVSPGIPPNYDIVTSSIPDRFGRRRAPEVLPEGEREIDKERARIQAEKGRKRWGRTKSPPKQEGVPLEEVCDRFGNRKRDLKPPSTRDMILNPPSIRKALSNVRISY</sequence>
<dbReference type="InParanoid" id="A0A3N4KDL5"/>
<evidence type="ECO:0000313" key="3">
    <source>
        <dbReference type="Proteomes" id="UP000277580"/>
    </source>
</evidence>
<dbReference type="OrthoDB" id="5373496at2759"/>
<feature type="compositionally biased region" description="Polar residues" evidence="1">
    <location>
        <begin position="82"/>
        <end position="103"/>
    </location>
</feature>
<dbReference type="Proteomes" id="UP000277580">
    <property type="component" value="Unassembled WGS sequence"/>
</dbReference>
<feature type="compositionally biased region" description="Basic and acidic residues" evidence="1">
    <location>
        <begin position="1"/>
        <end position="10"/>
    </location>
</feature>
<evidence type="ECO:0000313" key="2">
    <source>
        <dbReference type="EMBL" id="RPB07422.1"/>
    </source>
</evidence>
<accession>A0A3N4KDL5</accession>
<protein>
    <submittedName>
        <fullName evidence="2">Uncharacterized protein</fullName>
    </submittedName>
</protein>
<reference evidence="2 3" key="1">
    <citation type="journal article" date="2018" name="Nat. Ecol. Evol.">
        <title>Pezizomycetes genomes reveal the molecular basis of ectomycorrhizal truffle lifestyle.</title>
        <authorList>
            <person name="Murat C."/>
            <person name="Payen T."/>
            <person name="Noel B."/>
            <person name="Kuo A."/>
            <person name="Morin E."/>
            <person name="Chen J."/>
            <person name="Kohler A."/>
            <person name="Krizsan K."/>
            <person name="Balestrini R."/>
            <person name="Da Silva C."/>
            <person name="Montanini B."/>
            <person name="Hainaut M."/>
            <person name="Levati E."/>
            <person name="Barry K.W."/>
            <person name="Belfiori B."/>
            <person name="Cichocki N."/>
            <person name="Clum A."/>
            <person name="Dockter R.B."/>
            <person name="Fauchery L."/>
            <person name="Guy J."/>
            <person name="Iotti M."/>
            <person name="Le Tacon F."/>
            <person name="Lindquist E.A."/>
            <person name="Lipzen A."/>
            <person name="Malagnac F."/>
            <person name="Mello A."/>
            <person name="Molinier V."/>
            <person name="Miyauchi S."/>
            <person name="Poulain J."/>
            <person name="Riccioni C."/>
            <person name="Rubini A."/>
            <person name="Sitrit Y."/>
            <person name="Splivallo R."/>
            <person name="Traeger S."/>
            <person name="Wang M."/>
            <person name="Zifcakova L."/>
            <person name="Wipf D."/>
            <person name="Zambonelli A."/>
            <person name="Paolocci F."/>
            <person name="Nowrousian M."/>
            <person name="Ottonello S."/>
            <person name="Baldrian P."/>
            <person name="Spatafora J.W."/>
            <person name="Henrissat B."/>
            <person name="Nagy L.G."/>
            <person name="Aury J.M."/>
            <person name="Wincker P."/>
            <person name="Grigoriev I.V."/>
            <person name="Bonfante P."/>
            <person name="Martin F.M."/>
        </authorList>
    </citation>
    <scope>NUCLEOTIDE SEQUENCE [LARGE SCALE GENOMIC DNA]</scope>
    <source>
        <strain evidence="2 3">CCBAS932</strain>
    </source>
</reference>
<dbReference type="EMBL" id="ML119183">
    <property type="protein sequence ID" value="RPB07422.1"/>
    <property type="molecule type" value="Genomic_DNA"/>
</dbReference>
<name>A0A3N4KDL5_9PEZI</name>
<proteinExistence type="predicted"/>
<dbReference type="AlphaFoldDB" id="A0A3N4KDL5"/>
<keyword evidence="3" id="KW-1185">Reference proteome</keyword>
<evidence type="ECO:0000256" key="1">
    <source>
        <dbReference type="SAM" id="MobiDB-lite"/>
    </source>
</evidence>
<feature type="region of interest" description="Disordered" evidence="1">
    <location>
        <begin position="1"/>
        <end position="131"/>
    </location>
</feature>
<organism evidence="2 3">
    <name type="scientific">Morchella conica CCBAS932</name>
    <dbReference type="NCBI Taxonomy" id="1392247"/>
    <lineage>
        <taxon>Eukaryota</taxon>
        <taxon>Fungi</taxon>
        <taxon>Dikarya</taxon>
        <taxon>Ascomycota</taxon>
        <taxon>Pezizomycotina</taxon>
        <taxon>Pezizomycetes</taxon>
        <taxon>Pezizales</taxon>
        <taxon>Morchellaceae</taxon>
        <taxon>Morchella</taxon>
    </lineage>
</organism>
<feature type="region of interest" description="Disordered" evidence="1">
    <location>
        <begin position="158"/>
        <end position="179"/>
    </location>
</feature>